<gene>
    <name evidence="19" type="ORF">ACJRO7_033296</name>
</gene>
<evidence type="ECO:0000256" key="1">
    <source>
        <dbReference type="ARBA" id="ARBA00000900"/>
    </source>
</evidence>
<feature type="region of interest" description="Disordered" evidence="16">
    <location>
        <begin position="329"/>
        <end position="351"/>
    </location>
</feature>
<feature type="compositionally biased region" description="Polar residues" evidence="16">
    <location>
        <begin position="270"/>
        <end position="279"/>
    </location>
</feature>
<keyword evidence="13 17" id="KW-0472">Membrane</keyword>
<dbReference type="FunFam" id="3.30.40.10:FF:000285">
    <property type="entry name" value="RING-H2 finger protein ATL43"/>
    <property type="match status" value="1"/>
</dbReference>
<feature type="region of interest" description="Disordered" evidence="16">
    <location>
        <begin position="368"/>
        <end position="388"/>
    </location>
</feature>
<evidence type="ECO:0000256" key="13">
    <source>
        <dbReference type="ARBA" id="ARBA00023136"/>
    </source>
</evidence>
<dbReference type="Pfam" id="PF13639">
    <property type="entry name" value="zf-RING_2"/>
    <property type="match status" value="1"/>
</dbReference>
<dbReference type="InterPro" id="IPR013083">
    <property type="entry name" value="Znf_RING/FYVE/PHD"/>
</dbReference>
<comment type="pathway">
    <text evidence="3">Protein modification; protein ubiquitination.</text>
</comment>
<evidence type="ECO:0000256" key="2">
    <source>
        <dbReference type="ARBA" id="ARBA00004167"/>
    </source>
</evidence>
<evidence type="ECO:0000256" key="12">
    <source>
        <dbReference type="ARBA" id="ARBA00022989"/>
    </source>
</evidence>
<evidence type="ECO:0000256" key="16">
    <source>
        <dbReference type="SAM" id="MobiDB-lite"/>
    </source>
</evidence>
<keyword evidence="7" id="KW-0479">Metal-binding</keyword>
<dbReference type="GO" id="GO:0008270">
    <property type="term" value="F:zinc ion binding"/>
    <property type="evidence" value="ECO:0007669"/>
    <property type="project" value="UniProtKB-KW"/>
</dbReference>
<feature type="compositionally biased region" description="Polar residues" evidence="16">
    <location>
        <begin position="460"/>
        <end position="472"/>
    </location>
</feature>
<evidence type="ECO:0000256" key="5">
    <source>
        <dbReference type="ARBA" id="ARBA00022679"/>
    </source>
</evidence>
<dbReference type="EMBL" id="JBJKBG010000008">
    <property type="protein sequence ID" value="KAL3728691.1"/>
    <property type="molecule type" value="Genomic_DNA"/>
</dbReference>
<comment type="similarity">
    <text evidence="14">Belongs to the RING-type zinc finger family. ATL subfamily.</text>
</comment>
<keyword evidence="9 15" id="KW-0863">Zinc-finger</keyword>
<keyword evidence="20" id="KW-1185">Reference proteome</keyword>
<dbReference type="SMART" id="SM01197">
    <property type="entry name" value="FANCL_C"/>
    <property type="match status" value="1"/>
</dbReference>
<evidence type="ECO:0000256" key="3">
    <source>
        <dbReference type="ARBA" id="ARBA00004906"/>
    </source>
</evidence>
<feature type="region of interest" description="Disordered" evidence="16">
    <location>
        <begin position="71"/>
        <end position="93"/>
    </location>
</feature>
<dbReference type="GO" id="GO:0016020">
    <property type="term" value="C:membrane"/>
    <property type="evidence" value="ECO:0007669"/>
    <property type="project" value="UniProtKB-SubCell"/>
</dbReference>
<keyword evidence="8" id="KW-0732">Signal</keyword>
<dbReference type="CDD" id="cd16461">
    <property type="entry name" value="RING-H2_EL5-like"/>
    <property type="match status" value="1"/>
</dbReference>
<evidence type="ECO:0000256" key="4">
    <source>
        <dbReference type="ARBA" id="ARBA00012483"/>
    </source>
</evidence>
<dbReference type="Proteomes" id="UP001634007">
    <property type="component" value="Unassembled WGS sequence"/>
</dbReference>
<dbReference type="PROSITE" id="PS50089">
    <property type="entry name" value="ZF_RING_2"/>
    <property type="match status" value="1"/>
</dbReference>
<feature type="region of interest" description="Disordered" evidence="16">
    <location>
        <begin position="432"/>
        <end position="472"/>
    </location>
</feature>
<evidence type="ECO:0000256" key="17">
    <source>
        <dbReference type="SAM" id="Phobius"/>
    </source>
</evidence>
<keyword evidence="12 17" id="KW-1133">Transmembrane helix</keyword>
<keyword evidence="11" id="KW-0862">Zinc</keyword>
<evidence type="ECO:0000256" key="15">
    <source>
        <dbReference type="PROSITE-ProRule" id="PRU00175"/>
    </source>
</evidence>
<evidence type="ECO:0000256" key="8">
    <source>
        <dbReference type="ARBA" id="ARBA00022729"/>
    </source>
</evidence>
<keyword evidence="6 17" id="KW-0812">Transmembrane</keyword>
<evidence type="ECO:0000256" key="6">
    <source>
        <dbReference type="ARBA" id="ARBA00022692"/>
    </source>
</evidence>
<protein>
    <recommendedName>
        <fullName evidence="4">RING-type E3 ubiquitin transferase</fullName>
        <ecNumber evidence="4">2.3.2.27</ecNumber>
    </recommendedName>
</protein>
<dbReference type="SMART" id="SM00184">
    <property type="entry name" value="RING"/>
    <property type="match status" value="1"/>
</dbReference>
<dbReference type="PANTHER" id="PTHR46913">
    <property type="entry name" value="RING-H2 FINGER PROTEIN ATL16"/>
    <property type="match status" value="1"/>
</dbReference>
<organism evidence="19 20">
    <name type="scientific">Eucalyptus globulus</name>
    <name type="common">Tasmanian blue gum</name>
    <dbReference type="NCBI Taxonomy" id="34317"/>
    <lineage>
        <taxon>Eukaryota</taxon>
        <taxon>Viridiplantae</taxon>
        <taxon>Streptophyta</taxon>
        <taxon>Embryophyta</taxon>
        <taxon>Tracheophyta</taxon>
        <taxon>Spermatophyta</taxon>
        <taxon>Magnoliopsida</taxon>
        <taxon>eudicotyledons</taxon>
        <taxon>Gunneridae</taxon>
        <taxon>Pentapetalae</taxon>
        <taxon>rosids</taxon>
        <taxon>malvids</taxon>
        <taxon>Myrtales</taxon>
        <taxon>Myrtaceae</taxon>
        <taxon>Myrtoideae</taxon>
        <taxon>Eucalypteae</taxon>
        <taxon>Eucalyptus</taxon>
    </lineage>
</organism>
<evidence type="ECO:0000313" key="19">
    <source>
        <dbReference type="EMBL" id="KAL3728691.1"/>
    </source>
</evidence>
<dbReference type="SUPFAM" id="SSF57850">
    <property type="entry name" value="RING/U-box"/>
    <property type="match status" value="1"/>
</dbReference>
<keyword evidence="5" id="KW-0808">Transferase</keyword>
<dbReference type="EC" id="2.3.2.27" evidence="4"/>
<sequence length="472" mass="52673">MLRVFHENDTPLASDFPSNQRLLSFEACSKTLTCTENSWPPSVRLWSIPCSMASPHRKLFRLLHPQDPLPKPPLQDHPWPPPQPLGRYPPETKTSDDCFPDSKTIIWYALGSVLLTGIVCWILVKYYRKRNSSMRRRTDAPILFHTQEDFLDEDQGPPLEHPIWFIRTVGLDQSVIDSITAFEYGKGEGLIEGTECSICLGEFEDGENLRLLPKCSHAFHVPCIDTWLRSHKNCPLCRAPIVRDARNGRISADVEQPGLNNLGSREENSMIESHGNSENTRARVESSESEGQDDGVSTSHMDDGMICDNVNKVPSFCSGESCEVPVPSYLGSEGRRRVTDPETEPTRRSFSADITNSSAEGILKTRVKQTKEGQRRVTDTDTEPTRRSLSADITISAAEGILKTRAKLTKSSNVKVAARQDGECSRVRRAMKFSSFGQSQQKGPVPMNRSLSSGGKVWPSGQTRNQNPANSF</sequence>
<evidence type="ECO:0000256" key="7">
    <source>
        <dbReference type="ARBA" id="ARBA00022723"/>
    </source>
</evidence>
<dbReference type="GO" id="GO:0061630">
    <property type="term" value="F:ubiquitin protein ligase activity"/>
    <property type="evidence" value="ECO:0007669"/>
    <property type="project" value="UniProtKB-EC"/>
</dbReference>
<keyword evidence="10" id="KW-0833">Ubl conjugation pathway</keyword>
<dbReference type="AlphaFoldDB" id="A0ABD3JSD0"/>
<feature type="compositionally biased region" description="Pro residues" evidence="16">
    <location>
        <begin position="71"/>
        <end position="84"/>
    </location>
</feature>
<accession>A0ABD3JSD0</accession>
<name>A0ABD3JSD0_EUCGL</name>
<comment type="caution">
    <text evidence="19">The sequence shown here is derived from an EMBL/GenBank/DDBJ whole genome shotgun (WGS) entry which is preliminary data.</text>
</comment>
<evidence type="ECO:0000256" key="14">
    <source>
        <dbReference type="ARBA" id="ARBA00024209"/>
    </source>
</evidence>
<feature type="domain" description="RING-type" evidence="18">
    <location>
        <begin position="196"/>
        <end position="238"/>
    </location>
</feature>
<comment type="subcellular location">
    <subcellularLocation>
        <location evidence="2">Membrane</location>
        <topology evidence="2">Single-pass membrane protein</topology>
    </subcellularLocation>
</comment>
<dbReference type="InterPro" id="IPR044600">
    <property type="entry name" value="ATL1/ATL16-like"/>
</dbReference>
<feature type="compositionally biased region" description="Basic and acidic residues" evidence="16">
    <location>
        <begin position="333"/>
        <end position="347"/>
    </location>
</feature>
<evidence type="ECO:0000256" key="9">
    <source>
        <dbReference type="ARBA" id="ARBA00022771"/>
    </source>
</evidence>
<dbReference type="PANTHER" id="PTHR46913:SF19">
    <property type="entry name" value="RING-TYPE E3 UBIQUITIN TRANSFERASE"/>
    <property type="match status" value="1"/>
</dbReference>
<evidence type="ECO:0000256" key="10">
    <source>
        <dbReference type="ARBA" id="ARBA00022786"/>
    </source>
</evidence>
<comment type="catalytic activity">
    <reaction evidence="1">
        <text>S-ubiquitinyl-[E2 ubiquitin-conjugating enzyme]-L-cysteine + [acceptor protein]-L-lysine = [E2 ubiquitin-conjugating enzyme]-L-cysteine + N(6)-ubiquitinyl-[acceptor protein]-L-lysine.</text>
        <dbReference type="EC" id="2.3.2.27"/>
    </reaction>
</comment>
<evidence type="ECO:0000259" key="18">
    <source>
        <dbReference type="PROSITE" id="PS50089"/>
    </source>
</evidence>
<feature type="region of interest" description="Disordered" evidence="16">
    <location>
        <begin position="253"/>
        <end position="302"/>
    </location>
</feature>
<reference evidence="19 20" key="1">
    <citation type="submission" date="2024-11" db="EMBL/GenBank/DDBJ databases">
        <title>Chromosome-level genome assembly of Eucalyptus globulus Labill. provides insights into its genome evolution.</title>
        <authorList>
            <person name="Li X."/>
        </authorList>
    </citation>
    <scope>NUCLEOTIDE SEQUENCE [LARGE SCALE GENOMIC DNA]</scope>
    <source>
        <strain evidence="19">CL2024</strain>
        <tissue evidence="19">Fresh tender leaves</tissue>
    </source>
</reference>
<dbReference type="InterPro" id="IPR001841">
    <property type="entry name" value="Znf_RING"/>
</dbReference>
<feature type="compositionally biased region" description="Basic and acidic residues" evidence="16">
    <location>
        <begin position="369"/>
        <end position="386"/>
    </location>
</feature>
<dbReference type="Gene3D" id="3.30.40.10">
    <property type="entry name" value="Zinc/RING finger domain, C3HC4 (zinc finger)"/>
    <property type="match status" value="1"/>
</dbReference>
<evidence type="ECO:0000256" key="11">
    <source>
        <dbReference type="ARBA" id="ARBA00022833"/>
    </source>
</evidence>
<feature type="transmembrane region" description="Helical" evidence="17">
    <location>
        <begin position="105"/>
        <end position="127"/>
    </location>
</feature>
<evidence type="ECO:0000313" key="20">
    <source>
        <dbReference type="Proteomes" id="UP001634007"/>
    </source>
</evidence>
<proteinExistence type="inferred from homology"/>